<protein>
    <submittedName>
        <fullName evidence="2">Uncharacterized protein</fullName>
    </submittedName>
</protein>
<sequence>MSFKLPRTNRTGAMGVFSGKKLVVLLTAVIVIGVSFAVYFSMDARLHFQDINKQLRMDGIRLDMPEQDVIDRWGQGTNQEGFGGHFRTYEDHKVELGFSDDSESSCYRSVCNIVSSNADYSIYDIKIQDDIASSEMQLWERGFKSVENHLYRQDEFYISLQGDSIVEKIQVWFSDKDLQDREY</sequence>
<comment type="caution">
    <text evidence="2">The sequence shown here is derived from an EMBL/GenBank/DDBJ whole genome shotgun (WGS) entry which is preliminary data.</text>
</comment>
<name>A0ABW0QXL4_9BACL</name>
<gene>
    <name evidence="2" type="ORF">ACFPQ4_06020</name>
</gene>
<evidence type="ECO:0000256" key="1">
    <source>
        <dbReference type="SAM" id="Phobius"/>
    </source>
</evidence>
<evidence type="ECO:0000313" key="3">
    <source>
        <dbReference type="Proteomes" id="UP001596108"/>
    </source>
</evidence>
<dbReference type="EMBL" id="JBHSNC010000019">
    <property type="protein sequence ID" value="MFC5529009.1"/>
    <property type="molecule type" value="Genomic_DNA"/>
</dbReference>
<dbReference type="RefSeq" id="WP_378110880.1">
    <property type="nucleotide sequence ID" value="NZ_JBHSNC010000019.1"/>
</dbReference>
<feature type="transmembrane region" description="Helical" evidence="1">
    <location>
        <begin position="21"/>
        <end position="42"/>
    </location>
</feature>
<accession>A0ABW0QXL4</accession>
<keyword evidence="1" id="KW-0812">Transmembrane</keyword>
<keyword evidence="1" id="KW-1133">Transmembrane helix</keyword>
<reference evidence="3" key="1">
    <citation type="journal article" date="2019" name="Int. J. Syst. Evol. Microbiol.">
        <title>The Global Catalogue of Microorganisms (GCM) 10K type strain sequencing project: providing services to taxonomists for standard genome sequencing and annotation.</title>
        <authorList>
            <consortium name="The Broad Institute Genomics Platform"/>
            <consortium name="The Broad Institute Genome Sequencing Center for Infectious Disease"/>
            <person name="Wu L."/>
            <person name="Ma J."/>
        </authorList>
    </citation>
    <scope>NUCLEOTIDE SEQUENCE [LARGE SCALE GENOMIC DNA]</scope>
    <source>
        <strain evidence="3">CGMCC 1.18578</strain>
    </source>
</reference>
<proteinExistence type="predicted"/>
<organism evidence="2 3">
    <name type="scientific">Cohnella yongneupensis</name>
    <dbReference type="NCBI Taxonomy" id="425006"/>
    <lineage>
        <taxon>Bacteria</taxon>
        <taxon>Bacillati</taxon>
        <taxon>Bacillota</taxon>
        <taxon>Bacilli</taxon>
        <taxon>Bacillales</taxon>
        <taxon>Paenibacillaceae</taxon>
        <taxon>Cohnella</taxon>
    </lineage>
</organism>
<keyword evidence="1" id="KW-0472">Membrane</keyword>
<dbReference type="Proteomes" id="UP001596108">
    <property type="component" value="Unassembled WGS sequence"/>
</dbReference>
<keyword evidence="3" id="KW-1185">Reference proteome</keyword>
<evidence type="ECO:0000313" key="2">
    <source>
        <dbReference type="EMBL" id="MFC5529009.1"/>
    </source>
</evidence>